<dbReference type="RefSeq" id="WP_006104674.1">
    <property type="nucleotide sequence ID" value="NZ_DS989866.1"/>
</dbReference>
<protein>
    <submittedName>
        <fullName evidence="2">Helix-turn-helix domain protein</fullName>
    </submittedName>
</protein>
<dbReference type="STRING" id="118168.MC7420_8240"/>
<dbReference type="HOGENOM" id="CLU_131393_0_0_3"/>
<dbReference type="Proteomes" id="UP000003835">
    <property type="component" value="Unassembled WGS sequence"/>
</dbReference>
<dbReference type="EMBL" id="DS989866">
    <property type="protein sequence ID" value="EDX72148.1"/>
    <property type="molecule type" value="Genomic_DNA"/>
</dbReference>
<dbReference type="GO" id="GO:0003677">
    <property type="term" value="F:DNA binding"/>
    <property type="evidence" value="ECO:0007669"/>
    <property type="project" value="InterPro"/>
</dbReference>
<accession>B4W0Z2</accession>
<reference evidence="2 3" key="1">
    <citation type="submission" date="2008-07" db="EMBL/GenBank/DDBJ databases">
        <authorList>
            <person name="Tandeau de Marsac N."/>
            <person name="Ferriera S."/>
            <person name="Johnson J."/>
            <person name="Kravitz S."/>
            <person name="Beeson K."/>
            <person name="Sutton G."/>
            <person name="Rogers Y.-H."/>
            <person name="Friedman R."/>
            <person name="Frazier M."/>
            <person name="Venter J.C."/>
        </authorList>
    </citation>
    <scope>NUCLEOTIDE SEQUENCE [LARGE SCALE GENOMIC DNA]</scope>
    <source>
        <strain evidence="2 3">PCC 7420</strain>
    </source>
</reference>
<dbReference type="SUPFAM" id="SSF47413">
    <property type="entry name" value="lambda repressor-like DNA-binding domains"/>
    <property type="match status" value="1"/>
</dbReference>
<dbReference type="Pfam" id="PF01381">
    <property type="entry name" value="HTH_3"/>
    <property type="match status" value="1"/>
</dbReference>
<evidence type="ECO:0000259" key="1">
    <source>
        <dbReference type="PROSITE" id="PS50943"/>
    </source>
</evidence>
<dbReference type="AlphaFoldDB" id="B4W0Z2"/>
<sequence length="154" mass="17467">MILNDLEYQVTQERIQGFERALALLNAPDNELKNTNPIMWQLNVDGVQSLIDDFTAQMQEYEALINRNESEPIIFEIGSLAQLPRILIQARIAAKISQKELAQRLGIEESLLQRYEDREYESATLTQLLEISGVLGISLQPKTMVRVVAPLKTA</sequence>
<gene>
    <name evidence="2" type="ORF">MC7420_8240</name>
</gene>
<evidence type="ECO:0000313" key="3">
    <source>
        <dbReference type="Proteomes" id="UP000003835"/>
    </source>
</evidence>
<organism evidence="2 3">
    <name type="scientific">Coleofasciculus chthonoplastes PCC 7420</name>
    <dbReference type="NCBI Taxonomy" id="118168"/>
    <lineage>
        <taxon>Bacteria</taxon>
        <taxon>Bacillati</taxon>
        <taxon>Cyanobacteriota</taxon>
        <taxon>Cyanophyceae</taxon>
        <taxon>Coleofasciculales</taxon>
        <taxon>Coleofasciculaceae</taxon>
        <taxon>Coleofasciculus</taxon>
    </lineage>
</organism>
<name>B4W0Z2_9CYAN</name>
<proteinExistence type="predicted"/>
<dbReference type="PROSITE" id="PS50943">
    <property type="entry name" value="HTH_CROC1"/>
    <property type="match status" value="1"/>
</dbReference>
<evidence type="ECO:0000313" key="2">
    <source>
        <dbReference type="EMBL" id="EDX72148.1"/>
    </source>
</evidence>
<dbReference type="eggNOG" id="COG1396">
    <property type="taxonomic scope" value="Bacteria"/>
</dbReference>
<dbReference type="SMART" id="SM00530">
    <property type="entry name" value="HTH_XRE"/>
    <property type="match status" value="1"/>
</dbReference>
<dbReference type="CDD" id="cd00093">
    <property type="entry name" value="HTH_XRE"/>
    <property type="match status" value="1"/>
</dbReference>
<feature type="domain" description="HTH cro/C1-type" evidence="1">
    <location>
        <begin position="87"/>
        <end position="142"/>
    </location>
</feature>
<dbReference type="InterPro" id="IPR001387">
    <property type="entry name" value="Cro/C1-type_HTH"/>
</dbReference>
<dbReference type="OrthoDB" id="458956at2"/>
<dbReference type="Gene3D" id="1.10.260.40">
    <property type="entry name" value="lambda repressor-like DNA-binding domains"/>
    <property type="match status" value="1"/>
</dbReference>
<keyword evidence="3" id="KW-1185">Reference proteome</keyword>
<dbReference type="InterPro" id="IPR010982">
    <property type="entry name" value="Lambda_DNA-bd_dom_sf"/>
</dbReference>